<accession>A0AAD4L7A0</accession>
<keyword evidence="2" id="KW-0812">Transmembrane</keyword>
<dbReference type="EMBL" id="JAKELL010000157">
    <property type="protein sequence ID" value="KAH8979738.1"/>
    <property type="molecule type" value="Genomic_DNA"/>
</dbReference>
<organism evidence="4 5">
    <name type="scientific">Lactarius akahatsu</name>
    <dbReference type="NCBI Taxonomy" id="416441"/>
    <lineage>
        <taxon>Eukaryota</taxon>
        <taxon>Fungi</taxon>
        <taxon>Dikarya</taxon>
        <taxon>Basidiomycota</taxon>
        <taxon>Agaricomycotina</taxon>
        <taxon>Agaricomycetes</taxon>
        <taxon>Russulales</taxon>
        <taxon>Russulaceae</taxon>
        <taxon>Lactarius</taxon>
    </lineage>
</organism>
<dbReference type="InterPro" id="IPR045340">
    <property type="entry name" value="DUF6533"/>
</dbReference>
<reference evidence="4" key="1">
    <citation type="submission" date="2022-01" db="EMBL/GenBank/DDBJ databases">
        <title>Comparative genomics reveals a dynamic genome evolution in the ectomycorrhizal milk-cap (Lactarius) mushrooms.</title>
        <authorList>
            <consortium name="DOE Joint Genome Institute"/>
            <person name="Lebreton A."/>
            <person name="Tang N."/>
            <person name="Kuo A."/>
            <person name="LaButti K."/>
            <person name="Drula E."/>
            <person name="Barry K."/>
            <person name="Clum A."/>
            <person name="Lipzen A."/>
            <person name="Mousain D."/>
            <person name="Ng V."/>
            <person name="Wang R."/>
            <person name="Wang X."/>
            <person name="Dai Y."/>
            <person name="Henrissat B."/>
            <person name="Grigoriev I.V."/>
            <person name="Guerin-Laguette A."/>
            <person name="Yu F."/>
            <person name="Martin F.M."/>
        </authorList>
    </citation>
    <scope>NUCLEOTIDE SEQUENCE</scope>
    <source>
        <strain evidence="4">QP</strain>
    </source>
</reference>
<evidence type="ECO:0000259" key="3">
    <source>
        <dbReference type="Pfam" id="PF20151"/>
    </source>
</evidence>
<comment type="caution">
    <text evidence="4">The sequence shown here is derived from an EMBL/GenBank/DDBJ whole genome shotgun (WGS) entry which is preliminary data.</text>
</comment>
<evidence type="ECO:0000256" key="1">
    <source>
        <dbReference type="SAM" id="MobiDB-lite"/>
    </source>
</evidence>
<gene>
    <name evidence="4" type="ORF">EDB92DRAFT_1954688</name>
</gene>
<evidence type="ECO:0000256" key="2">
    <source>
        <dbReference type="SAM" id="Phobius"/>
    </source>
</evidence>
<feature type="transmembrane region" description="Helical" evidence="2">
    <location>
        <begin position="123"/>
        <end position="143"/>
    </location>
</feature>
<keyword evidence="5" id="KW-1185">Reference proteome</keyword>
<feature type="compositionally biased region" description="Polar residues" evidence="1">
    <location>
        <begin position="295"/>
        <end position="305"/>
    </location>
</feature>
<dbReference type="Proteomes" id="UP001201163">
    <property type="component" value="Unassembled WGS sequence"/>
</dbReference>
<keyword evidence="2" id="KW-1133">Transmembrane helix</keyword>
<evidence type="ECO:0000313" key="4">
    <source>
        <dbReference type="EMBL" id="KAH8979738.1"/>
    </source>
</evidence>
<keyword evidence="2" id="KW-0472">Membrane</keyword>
<evidence type="ECO:0000313" key="5">
    <source>
        <dbReference type="Proteomes" id="UP001201163"/>
    </source>
</evidence>
<protein>
    <recommendedName>
        <fullName evidence="3">DUF6533 domain-containing protein</fullName>
    </recommendedName>
</protein>
<proteinExistence type="predicted"/>
<dbReference type="Pfam" id="PF20151">
    <property type="entry name" value="DUF6533"/>
    <property type="match status" value="1"/>
</dbReference>
<feature type="transmembrane region" description="Helical" evidence="2">
    <location>
        <begin position="92"/>
        <end position="111"/>
    </location>
</feature>
<dbReference type="AlphaFoldDB" id="A0AAD4L7A0"/>
<name>A0AAD4L7A0_9AGAM</name>
<feature type="transmembrane region" description="Helical" evidence="2">
    <location>
        <begin position="214"/>
        <end position="235"/>
    </location>
</feature>
<sequence length="339" mass="37090">MSLAGINLGPHAAEYVYLNSITNLPPLAILYYDYLLTLPLEIQYLWHPNKLGWFTVACLLNRYLPIFGHIPLAPVARLLNPALQQLCQGLHVYHEIFGIFVQSLAGLLCLIRVYALYGRSLRVLGILFSVGIGSILVGCWAMIGSRRAGVETIQVISSVTGCNQYMPIEGGRYAALTWLGMLVFDSAIFSLTLYKAITMGRGIRLLDVIVRDGAMYYSALFIMNLTNILILLFAPPLLKNSTTSITNVLSITLVSRLMLNLRAQSTTQPGLPTSIESERRFQAALPTPPRPPMTGSGSPATRSNKTTWETASVGAAHHVDVVQPSKQAGKTWASAGERT</sequence>
<feature type="transmembrane region" description="Helical" evidence="2">
    <location>
        <begin position="173"/>
        <end position="194"/>
    </location>
</feature>
<feature type="region of interest" description="Disordered" evidence="1">
    <location>
        <begin position="319"/>
        <end position="339"/>
    </location>
</feature>
<feature type="domain" description="DUF6533" evidence="3">
    <location>
        <begin position="27"/>
        <end position="67"/>
    </location>
</feature>
<feature type="region of interest" description="Disordered" evidence="1">
    <location>
        <begin position="284"/>
        <end position="305"/>
    </location>
</feature>